<feature type="coiled-coil region" evidence="1">
    <location>
        <begin position="28"/>
        <end position="62"/>
    </location>
</feature>
<keyword evidence="2" id="KW-1133">Transmembrane helix</keyword>
<name>A0A1Q9HHM3_9VIBR</name>
<feature type="transmembrane region" description="Helical" evidence="2">
    <location>
        <begin position="136"/>
        <end position="155"/>
    </location>
</feature>
<feature type="transmembrane region" description="Helical" evidence="2">
    <location>
        <begin position="161"/>
        <end position="183"/>
    </location>
</feature>
<dbReference type="Proteomes" id="UP000186313">
    <property type="component" value="Unassembled WGS sequence"/>
</dbReference>
<keyword evidence="2" id="KW-0472">Membrane</keyword>
<comment type="caution">
    <text evidence="3">The sequence shown here is derived from an EMBL/GenBank/DDBJ whole genome shotgun (WGS) entry which is preliminary data.</text>
</comment>
<keyword evidence="1" id="KW-0175">Coiled coil</keyword>
<protein>
    <submittedName>
        <fullName evidence="3">Uncharacterized protein</fullName>
    </submittedName>
</protein>
<reference evidence="3 4" key="1">
    <citation type="submission" date="2016-09" db="EMBL/GenBank/DDBJ databases">
        <title>Genomic Taxonomy of the Vibrionaceae.</title>
        <authorList>
            <person name="Gonzalez-Castillo A."/>
            <person name="Gomez-Gil B."/>
            <person name="Enciso-Ibarra K."/>
        </authorList>
    </citation>
    <scope>NUCLEOTIDE SEQUENCE [LARGE SCALE GENOMIC DNA]</scope>
    <source>
        <strain evidence="3 4">CAIM 703</strain>
    </source>
</reference>
<evidence type="ECO:0000313" key="4">
    <source>
        <dbReference type="Proteomes" id="UP000186313"/>
    </source>
</evidence>
<dbReference type="STRING" id="1381081.BIY22_19225"/>
<accession>A0A1Q9HHM3</accession>
<dbReference type="EMBL" id="MJMJ01000013">
    <property type="protein sequence ID" value="OLQ89651.1"/>
    <property type="molecule type" value="Genomic_DNA"/>
</dbReference>
<organism evidence="3 4">
    <name type="scientific">Vibrio panuliri</name>
    <dbReference type="NCBI Taxonomy" id="1381081"/>
    <lineage>
        <taxon>Bacteria</taxon>
        <taxon>Pseudomonadati</taxon>
        <taxon>Pseudomonadota</taxon>
        <taxon>Gammaproteobacteria</taxon>
        <taxon>Vibrionales</taxon>
        <taxon>Vibrionaceae</taxon>
        <taxon>Vibrio</taxon>
    </lineage>
</organism>
<evidence type="ECO:0000256" key="1">
    <source>
        <dbReference type="SAM" id="Coils"/>
    </source>
</evidence>
<evidence type="ECO:0000313" key="3">
    <source>
        <dbReference type="EMBL" id="OLQ89651.1"/>
    </source>
</evidence>
<sequence>MLEKEIITLVLGVGLVSAFVTALFSKLVADKNHKIENITRERKEWRDRLRFLVVEITKAQQNKDLNSLKQLEAELIVRLNPQDTEDLAILNAIEEVGKSWSDDSVRVLCDRISYLLKHDWERVKQETTSKVSSQSLTTASIVATLLMSAFFGFTFGYWLPIVLSGLFLTSIFALPTLIHWFVIKRYLAGKTEKASLKAVVAYLCNDIQRDKYEKRSKR</sequence>
<feature type="transmembrane region" description="Helical" evidence="2">
    <location>
        <begin position="6"/>
        <end position="24"/>
    </location>
</feature>
<proteinExistence type="predicted"/>
<dbReference type="RefSeq" id="WP_075708688.1">
    <property type="nucleotide sequence ID" value="NZ_MJMJ01000013.1"/>
</dbReference>
<dbReference type="OrthoDB" id="9127558at2"/>
<evidence type="ECO:0000256" key="2">
    <source>
        <dbReference type="SAM" id="Phobius"/>
    </source>
</evidence>
<dbReference type="AlphaFoldDB" id="A0A1Q9HHM3"/>
<gene>
    <name evidence="3" type="ORF">BIY22_19225</name>
</gene>
<keyword evidence="2" id="KW-0812">Transmembrane</keyword>